<dbReference type="InterPro" id="IPR008906">
    <property type="entry name" value="HATC_C_dom"/>
</dbReference>
<reference evidence="4" key="1">
    <citation type="submission" date="2025-08" db="UniProtKB">
        <authorList>
            <consortium name="RefSeq"/>
        </authorList>
    </citation>
    <scope>IDENTIFICATION</scope>
    <source>
        <tissue evidence="4">Whole body</tissue>
    </source>
</reference>
<keyword evidence="3" id="KW-1185">Reference proteome</keyword>
<dbReference type="PANTHER" id="PTHR46289:SF14">
    <property type="entry name" value="DUF4371 DOMAIN-CONTAINING PROTEIN"/>
    <property type="match status" value="1"/>
</dbReference>
<dbReference type="InterPro" id="IPR012337">
    <property type="entry name" value="RNaseH-like_sf"/>
</dbReference>
<organism evidence="3 4">
    <name type="scientific">Sipha flava</name>
    <name type="common">yellow sugarcane aphid</name>
    <dbReference type="NCBI Taxonomy" id="143950"/>
    <lineage>
        <taxon>Eukaryota</taxon>
        <taxon>Metazoa</taxon>
        <taxon>Ecdysozoa</taxon>
        <taxon>Arthropoda</taxon>
        <taxon>Hexapoda</taxon>
        <taxon>Insecta</taxon>
        <taxon>Pterygota</taxon>
        <taxon>Neoptera</taxon>
        <taxon>Paraneoptera</taxon>
        <taxon>Hemiptera</taxon>
        <taxon>Sternorrhyncha</taxon>
        <taxon>Aphidomorpha</taxon>
        <taxon>Aphidoidea</taxon>
        <taxon>Aphididae</taxon>
        <taxon>Sipha</taxon>
    </lineage>
</organism>
<dbReference type="Proteomes" id="UP000694846">
    <property type="component" value="Unplaced"/>
</dbReference>
<dbReference type="OrthoDB" id="6621209at2759"/>
<dbReference type="Pfam" id="PF05699">
    <property type="entry name" value="Dimer_Tnp_hAT"/>
    <property type="match status" value="1"/>
</dbReference>
<evidence type="ECO:0000313" key="3">
    <source>
        <dbReference type="Proteomes" id="UP000694846"/>
    </source>
</evidence>
<dbReference type="PANTHER" id="PTHR46289">
    <property type="entry name" value="52 KDA REPRESSOR OF THE INHIBITOR OF THE PROTEIN KINASE-LIKE PROTEIN-RELATED"/>
    <property type="match status" value="1"/>
</dbReference>
<evidence type="ECO:0000259" key="2">
    <source>
        <dbReference type="Pfam" id="PF05699"/>
    </source>
</evidence>
<name>A0A8B8F6W4_9HEMI</name>
<proteinExistence type="predicted"/>
<dbReference type="SUPFAM" id="SSF53098">
    <property type="entry name" value="Ribonuclease H-like"/>
    <property type="match status" value="1"/>
</dbReference>
<dbReference type="AlphaFoldDB" id="A0A8B8F6W4"/>
<evidence type="ECO:0000313" key="4">
    <source>
        <dbReference type="RefSeq" id="XP_025406067.1"/>
    </source>
</evidence>
<evidence type="ECO:0000256" key="1">
    <source>
        <dbReference type="SAM" id="MobiDB-lite"/>
    </source>
</evidence>
<feature type="region of interest" description="Disordered" evidence="1">
    <location>
        <begin position="1"/>
        <end position="27"/>
    </location>
</feature>
<dbReference type="RefSeq" id="XP_025406067.1">
    <property type="nucleotide sequence ID" value="XM_025550282.1"/>
</dbReference>
<feature type="domain" description="HAT C-terminal dimerisation" evidence="2">
    <location>
        <begin position="101"/>
        <end position="159"/>
    </location>
</feature>
<gene>
    <name evidence="4" type="primary">LOC112680245</name>
</gene>
<protein>
    <submittedName>
        <fullName evidence="4">Uncharacterized protein LOC112680245</fullName>
    </submittedName>
</protein>
<dbReference type="GeneID" id="112680245"/>
<dbReference type="GO" id="GO:0046983">
    <property type="term" value="F:protein dimerization activity"/>
    <property type="evidence" value="ECO:0007669"/>
    <property type="project" value="InterPro"/>
</dbReference>
<accession>A0A8B8F6W4</accession>
<dbReference type="InterPro" id="IPR052958">
    <property type="entry name" value="IFN-induced_PKR_regulator"/>
</dbReference>
<sequence>MKSNTQWPPPPPLAQGERGSPVFGTGESTTTRIVSHTNFACSFSNNINLTENYEAYFKELLEFYSPQIDKNNATAELKHWWVKLQKSGIISKTGIDALIECNSEMYSNINLLLKILFAVPVSTSTPKRMFSGLKGVKTYLRNTMFEDRLNRLTMITVHRSIVLNPDDLIDELVKQPRKLDFLV</sequence>